<feature type="region of interest" description="Disordered" evidence="2">
    <location>
        <begin position="47"/>
        <end position="160"/>
    </location>
</feature>
<evidence type="ECO:0000256" key="3">
    <source>
        <dbReference type="SAM" id="SignalP"/>
    </source>
</evidence>
<dbReference type="OrthoDB" id="3794084at2759"/>
<sequence length="629" mass="68072">MKISSGLALLCVALSSVEAFAVPPQHLWARSLSRRAYRFHPIRRQIDIGGGQGQSEAQQQGQKPQRQGGGLTIGGLTLGGPNGGLTAGNLQLGGTGQRKGAGQQNRNATEAAGGKAPAAEAQKPAAEAQTPDTEPAANVKQPSAGTGIENQPGRAEGEAAKQEALKEAGQTEAAQEQKADGVKATQEAEQFSDNIGIVLNEAGNAQNIGGNLGITEGSDGSKSIGGENGINIAKNGQATVAGNDVSLYYATTGVEMSLRGGDTGAMRAHHRPGEESPALTDADTITDGYHTDRDANDDDNLKPEIQLSLAERRIDDLTARNEKLENGEDKNLKVRVVALKSDLFKQYQRASNAEKRAETAEHASDQVNLEEMQAMREEASMAAKEKDSAFRARDEAQKEAQQGTAEVQRLCAELKTVQVFNKKAVASLNEAREKGSGPEPSMFTQLHNTITARNNKIEQLVEKYDKLSAEHFETLKQVNKDGDATETLRVKLEGQETQMTDIRARLAAAETKRDWYKNEHAKLLAERNVRNATTFAANTTEVTNLSSENFDLKADIESLDEKIRLLKWDIACYVTDLDLSEAGYRVFTCRHVRLSDISDGQNSTREKTAGIVAAEFFDDYKYDDEFLQG</sequence>
<feature type="coiled-coil region" evidence="1">
    <location>
        <begin position="450"/>
        <end position="562"/>
    </location>
</feature>
<feature type="compositionally biased region" description="Gly residues" evidence="2">
    <location>
        <begin position="67"/>
        <end position="99"/>
    </location>
</feature>
<name>A0A9P4HCC2_9PLEO</name>
<reference evidence="4" key="1">
    <citation type="journal article" date="2020" name="Stud. Mycol.">
        <title>101 Dothideomycetes genomes: a test case for predicting lifestyles and emergence of pathogens.</title>
        <authorList>
            <person name="Haridas S."/>
            <person name="Albert R."/>
            <person name="Binder M."/>
            <person name="Bloem J."/>
            <person name="Labutti K."/>
            <person name="Salamov A."/>
            <person name="Andreopoulos B."/>
            <person name="Baker S."/>
            <person name="Barry K."/>
            <person name="Bills G."/>
            <person name="Bluhm B."/>
            <person name="Cannon C."/>
            <person name="Castanera R."/>
            <person name="Culley D."/>
            <person name="Daum C."/>
            <person name="Ezra D."/>
            <person name="Gonzalez J."/>
            <person name="Henrissat B."/>
            <person name="Kuo A."/>
            <person name="Liang C."/>
            <person name="Lipzen A."/>
            <person name="Lutzoni F."/>
            <person name="Magnuson J."/>
            <person name="Mondo S."/>
            <person name="Nolan M."/>
            <person name="Ohm R."/>
            <person name="Pangilinan J."/>
            <person name="Park H.-J."/>
            <person name="Ramirez L."/>
            <person name="Alfaro M."/>
            <person name="Sun H."/>
            <person name="Tritt A."/>
            <person name="Yoshinaga Y."/>
            <person name="Zwiers L.-H."/>
            <person name="Turgeon B."/>
            <person name="Goodwin S."/>
            <person name="Spatafora J."/>
            <person name="Crous P."/>
            <person name="Grigoriev I."/>
        </authorList>
    </citation>
    <scope>NUCLEOTIDE SEQUENCE</scope>
    <source>
        <strain evidence="4">CBS 110217</strain>
    </source>
</reference>
<feature type="signal peptide" evidence="3">
    <location>
        <begin position="1"/>
        <end position="19"/>
    </location>
</feature>
<accession>A0A9P4HCC2</accession>
<gene>
    <name evidence="4" type="ORF">EK21DRAFT_99022</name>
</gene>
<evidence type="ECO:0000313" key="4">
    <source>
        <dbReference type="EMBL" id="KAF2032381.1"/>
    </source>
</evidence>
<protein>
    <submittedName>
        <fullName evidence="4">Uncharacterized protein</fullName>
    </submittedName>
</protein>
<dbReference type="AlphaFoldDB" id="A0A9P4HCC2"/>
<keyword evidence="5" id="KW-1185">Reference proteome</keyword>
<keyword evidence="3" id="KW-0732">Signal</keyword>
<evidence type="ECO:0000256" key="1">
    <source>
        <dbReference type="SAM" id="Coils"/>
    </source>
</evidence>
<comment type="caution">
    <text evidence="4">The sequence shown here is derived from an EMBL/GenBank/DDBJ whole genome shotgun (WGS) entry which is preliminary data.</text>
</comment>
<dbReference type="Proteomes" id="UP000799777">
    <property type="component" value="Unassembled WGS sequence"/>
</dbReference>
<organism evidence="4 5">
    <name type="scientific">Setomelanomma holmii</name>
    <dbReference type="NCBI Taxonomy" id="210430"/>
    <lineage>
        <taxon>Eukaryota</taxon>
        <taxon>Fungi</taxon>
        <taxon>Dikarya</taxon>
        <taxon>Ascomycota</taxon>
        <taxon>Pezizomycotina</taxon>
        <taxon>Dothideomycetes</taxon>
        <taxon>Pleosporomycetidae</taxon>
        <taxon>Pleosporales</taxon>
        <taxon>Pleosporineae</taxon>
        <taxon>Phaeosphaeriaceae</taxon>
        <taxon>Setomelanomma</taxon>
    </lineage>
</organism>
<feature type="compositionally biased region" description="Low complexity" evidence="2">
    <location>
        <begin position="54"/>
        <end position="66"/>
    </location>
</feature>
<keyword evidence="1" id="KW-0175">Coiled coil</keyword>
<feature type="coiled-coil region" evidence="1">
    <location>
        <begin position="307"/>
        <end position="413"/>
    </location>
</feature>
<dbReference type="EMBL" id="ML978173">
    <property type="protein sequence ID" value="KAF2032381.1"/>
    <property type="molecule type" value="Genomic_DNA"/>
</dbReference>
<evidence type="ECO:0000256" key="2">
    <source>
        <dbReference type="SAM" id="MobiDB-lite"/>
    </source>
</evidence>
<feature type="chain" id="PRO_5040467418" evidence="3">
    <location>
        <begin position="20"/>
        <end position="629"/>
    </location>
</feature>
<feature type="compositionally biased region" description="Low complexity" evidence="2">
    <location>
        <begin position="108"/>
        <end position="131"/>
    </location>
</feature>
<evidence type="ECO:0000313" key="5">
    <source>
        <dbReference type="Proteomes" id="UP000799777"/>
    </source>
</evidence>
<proteinExistence type="predicted"/>
<feature type="compositionally biased region" description="Basic and acidic residues" evidence="2">
    <location>
        <begin position="289"/>
        <end position="300"/>
    </location>
</feature>
<feature type="region of interest" description="Disordered" evidence="2">
    <location>
        <begin position="263"/>
        <end position="300"/>
    </location>
</feature>